<dbReference type="Proteomes" id="UP001420932">
    <property type="component" value="Unassembled WGS sequence"/>
</dbReference>
<reference evidence="1 2" key="1">
    <citation type="submission" date="2024-01" db="EMBL/GenBank/DDBJ databases">
        <title>Genome assemblies of Stephania.</title>
        <authorList>
            <person name="Yang L."/>
        </authorList>
    </citation>
    <scope>NUCLEOTIDE SEQUENCE [LARGE SCALE GENOMIC DNA]</scope>
    <source>
        <strain evidence="1">YNDBR</strain>
        <tissue evidence="1">Leaf</tissue>
    </source>
</reference>
<evidence type="ECO:0000313" key="1">
    <source>
        <dbReference type="EMBL" id="KAK9082416.1"/>
    </source>
</evidence>
<evidence type="ECO:0000313" key="2">
    <source>
        <dbReference type="Proteomes" id="UP001420932"/>
    </source>
</evidence>
<keyword evidence="2" id="KW-1185">Reference proteome</keyword>
<dbReference type="AlphaFoldDB" id="A0AAP0DWS5"/>
<name>A0AAP0DWS5_9MAGN</name>
<protein>
    <submittedName>
        <fullName evidence="1">Uncharacterized protein</fullName>
    </submittedName>
</protein>
<gene>
    <name evidence="1" type="ORF">Syun_031158</name>
</gene>
<proteinExistence type="predicted"/>
<sequence length="53" mass="6078">MLRSRIAFKGLYIGFLNETSQMLVHVRIIIAWEGALALLLLDTIDRCCRINCL</sequence>
<organism evidence="1 2">
    <name type="scientific">Stephania yunnanensis</name>
    <dbReference type="NCBI Taxonomy" id="152371"/>
    <lineage>
        <taxon>Eukaryota</taxon>
        <taxon>Viridiplantae</taxon>
        <taxon>Streptophyta</taxon>
        <taxon>Embryophyta</taxon>
        <taxon>Tracheophyta</taxon>
        <taxon>Spermatophyta</taxon>
        <taxon>Magnoliopsida</taxon>
        <taxon>Ranunculales</taxon>
        <taxon>Menispermaceae</taxon>
        <taxon>Menispermoideae</taxon>
        <taxon>Cissampelideae</taxon>
        <taxon>Stephania</taxon>
    </lineage>
</organism>
<dbReference type="EMBL" id="JBBNAF010000024">
    <property type="protein sequence ID" value="KAK9082416.1"/>
    <property type="molecule type" value="Genomic_DNA"/>
</dbReference>
<comment type="caution">
    <text evidence="1">The sequence shown here is derived from an EMBL/GenBank/DDBJ whole genome shotgun (WGS) entry which is preliminary data.</text>
</comment>
<accession>A0AAP0DWS5</accession>